<comment type="caution">
    <text evidence="2">The sequence shown here is derived from an EMBL/GenBank/DDBJ whole genome shotgun (WGS) entry which is preliminary data.</text>
</comment>
<gene>
    <name evidence="2" type="ORF">CAUJ_LOCUS1993</name>
</gene>
<dbReference type="PANTHER" id="PTHR36936">
    <property type="entry name" value="PROTEIN CBG25168"/>
    <property type="match status" value="1"/>
</dbReference>
<reference evidence="2" key="1">
    <citation type="submission" date="2020-10" db="EMBL/GenBank/DDBJ databases">
        <authorList>
            <person name="Kikuchi T."/>
        </authorList>
    </citation>
    <scope>NUCLEOTIDE SEQUENCE</scope>
    <source>
        <strain evidence="2">NKZ352</strain>
    </source>
</reference>
<proteinExistence type="predicted"/>
<feature type="region of interest" description="Disordered" evidence="1">
    <location>
        <begin position="83"/>
        <end position="147"/>
    </location>
</feature>
<feature type="region of interest" description="Disordered" evidence="1">
    <location>
        <begin position="308"/>
        <end position="336"/>
    </location>
</feature>
<feature type="compositionally biased region" description="Polar residues" evidence="1">
    <location>
        <begin position="222"/>
        <end position="238"/>
    </location>
</feature>
<name>A0A8S1GT13_9PELO</name>
<feature type="compositionally biased region" description="Basic and acidic residues" evidence="1">
    <location>
        <begin position="94"/>
        <end position="115"/>
    </location>
</feature>
<feature type="compositionally biased region" description="Polar residues" evidence="1">
    <location>
        <begin position="203"/>
        <end position="215"/>
    </location>
</feature>
<evidence type="ECO:0000256" key="1">
    <source>
        <dbReference type="SAM" id="MobiDB-lite"/>
    </source>
</evidence>
<organism evidence="2 3">
    <name type="scientific">Caenorhabditis auriculariae</name>
    <dbReference type="NCBI Taxonomy" id="2777116"/>
    <lineage>
        <taxon>Eukaryota</taxon>
        <taxon>Metazoa</taxon>
        <taxon>Ecdysozoa</taxon>
        <taxon>Nematoda</taxon>
        <taxon>Chromadorea</taxon>
        <taxon>Rhabditida</taxon>
        <taxon>Rhabditina</taxon>
        <taxon>Rhabditomorpha</taxon>
        <taxon>Rhabditoidea</taxon>
        <taxon>Rhabditidae</taxon>
        <taxon>Peloderinae</taxon>
        <taxon>Caenorhabditis</taxon>
    </lineage>
</organism>
<feature type="compositionally biased region" description="Acidic residues" evidence="1">
    <location>
        <begin position="116"/>
        <end position="126"/>
    </location>
</feature>
<sequence>MFPRFYRQYDQEYRSHSVRSMEDLNVIQEFNDHDVFVIVFNQFSVYRMTYGDLRERNRRGLPFRFHQSDELFDPVRNMIIGYASSSGSDEEEENRSPERRLYPDFELENERNEEIERVEEMEEDEMLPSSSSYPGSSGQPAEGNFSEEVPGVQPGWEYFDGPPIQRSANGRVLIMVPPGLVRGPPPMLDSPILADPSDTIQEQAETLGPRSSTRYSDAELQFPSSPSSLSEPAREFSQSYEKLDGNDLEDQPETSNAFREELEPAFPNFGGSVQPAQDQNVACSSNPYPEIELGFSNLLSTSLEPAQEYLGKSEKEPSTSNSAGLQTAGSSRTNPSRCSIPLLSNELDLKHLVPVARRKQLLDECVRLLRTVSEEHLNKQGEILNIGNLEAVCVVCNTTIFRRDVTGVAQHIFSQNHREKLRIRGFTEKDAYFWKINLRLVQKTKKTPVVEQVGQYVQLLDAPRENLFGLVPEQDRGRILMALTKMKHLVNLEDLPARILKNRTECTVCGWFLSSARDVLDHIFDQPHMKKMAALELTLRDTMYWEVAFLSAEGRSSCSEMLKALAGQTDMTSFLRQVYQRALDGRNIQKVALLEANFQSEVVKVDERQKVLDELCLEYYRSGFSNNQEPRMATCFLCFDKGWMWTMGEIGKHVFGVQHLSQLFEEGFTHEDVVEWKAIFERFKNADLIGAEPVIETQVENVQEENTENVEEMTEKDVLQKNYASNSQLAEKVNGVEKNEVNSVIFEAPEELPDEDFSGSSETLNVEGEQGEKMEVFEGNVEEKAREKLQVEDLSGSSETLHVVKGQGFKERGKLKDFKKEGSEENDVSASEDLPPIKEKEPDGEKFFDAPENFSLAAGPLFTHQKKMSNMWAKKMDAPKKKYLSLLENLDVEKFDAAEDFWKRTCPQCEISMDSPSSVVFHAFSEDHLKKLKAAKIATYREDFKFWTKKIEKCQLKKSQ</sequence>
<dbReference type="Proteomes" id="UP000835052">
    <property type="component" value="Unassembled WGS sequence"/>
</dbReference>
<dbReference type="EMBL" id="CAJGYM010000004">
    <property type="protein sequence ID" value="CAD6186074.1"/>
    <property type="molecule type" value="Genomic_DNA"/>
</dbReference>
<keyword evidence="3" id="KW-1185">Reference proteome</keyword>
<feature type="compositionally biased region" description="Polar residues" evidence="1">
    <location>
        <begin position="318"/>
        <end position="336"/>
    </location>
</feature>
<feature type="region of interest" description="Disordered" evidence="1">
    <location>
        <begin position="815"/>
        <end position="842"/>
    </location>
</feature>
<accession>A0A8S1GT13</accession>
<dbReference type="PANTHER" id="PTHR36936:SF3">
    <property type="entry name" value="PROTEIN CBG26223"/>
    <property type="match status" value="1"/>
</dbReference>
<evidence type="ECO:0000313" key="2">
    <source>
        <dbReference type="EMBL" id="CAD6186074.1"/>
    </source>
</evidence>
<feature type="region of interest" description="Disordered" evidence="1">
    <location>
        <begin position="203"/>
        <end position="238"/>
    </location>
</feature>
<evidence type="ECO:0000313" key="3">
    <source>
        <dbReference type="Proteomes" id="UP000835052"/>
    </source>
</evidence>
<dbReference type="AlphaFoldDB" id="A0A8S1GT13"/>
<feature type="compositionally biased region" description="Low complexity" evidence="1">
    <location>
        <begin position="127"/>
        <end position="138"/>
    </location>
</feature>
<protein>
    <submittedName>
        <fullName evidence="2">Uncharacterized protein</fullName>
    </submittedName>
</protein>